<proteinExistence type="predicted"/>
<evidence type="ECO:0000313" key="2">
    <source>
        <dbReference type="EMBL" id="KZP04410.1"/>
    </source>
</evidence>
<protein>
    <submittedName>
        <fullName evidence="2">Uncharacterized protein</fullName>
    </submittedName>
</protein>
<sequence length="59" mass="6246">MFKTTTPALRCIYISTIFARESLALRLGVDSSPHARFTSKGPGPGPGQSAVLHASLQCT</sequence>
<reference evidence="2 3" key="1">
    <citation type="journal article" date="2016" name="Mol. Biol. Evol.">
        <title>Comparative Genomics of Early-Diverging Mushroom-Forming Fungi Provides Insights into the Origins of Lignocellulose Decay Capabilities.</title>
        <authorList>
            <person name="Nagy L.G."/>
            <person name="Riley R."/>
            <person name="Tritt A."/>
            <person name="Adam C."/>
            <person name="Daum C."/>
            <person name="Floudas D."/>
            <person name="Sun H."/>
            <person name="Yadav J.S."/>
            <person name="Pangilinan J."/>
            <person name="Larsson K.H."/>
            <person name="Matsuura K."/>
            <person name="Barry K."/>
            <person name="Labutti K."/>
            <person name="Kuo R."/>
            <person name="Ohm R.A."/>
            <person name="Bhattacharya S.S."/>
            <person name="Shirouzu T."/>
            <person name="Yoshinaga Y."/>
            <person name="Martin F.M."/>
            <person name="Grigoriev I.V."/>
            <person name="Hibbett D.S."/>
        </authorList>
    </citation>
    <scope>NUCLEOTIDE SEQUENCE [LARGE SCALE GENOMIC DNA]</scope>
    <source>
        <strain evidence="2 3">CBS 109695</strain>
    </source>
</reference>
<evidence type="ECO:0000256" key="1">
    <source>
        <dbReference type="SAM" id="MobiDB-lite"/>
    </source>
</evidence>
<name>A0A167UXG2_9AGAM</name>
<evidence type="ECO:0000313" key="3">
    <source>
        <dbReference type="Proteomes" id="UP000076532"/>
    </source>
</evidence>
<keyword evidence="3" id="KW-1185">Reference proteome</keyword>
<organism evidence="2 3">
    <name type="scientific">Athelia psychrophila</name>
    <dbReference type="NCBI Taxonomy" id="1759441"/>
    <lineage>
        <taxon>Eukaryota</taxon>
        <taxon>Fungi</taxon>
        <taxon>Dikarya</taxon>
        <taxon>Basidiomycota</taxon>
        <taxon>Agaricomycotina</taxon>
        <taxon>Agaricomycetes</taxon>
        <taxon>Agaricomycetidae</taxon>
        <taxon>Atheliales</taxon>
        <taxon>Atheliaceae</taxon>
        <taxon>Athelia</taxon>
    </lineage>
</organism>
<gene>
    <name evidence="2" type="ORF">FIBSPDRAFT_878545</name>
</gene>
<dbReference type="AlphaFoldDB" id="A0A167UXG2"/>
<accession>A0A167UXG2</accession>
<dbReference type="Proteomes" id="UP000076532">
    <property type="component" value="Unassembled WGS sequence"/>
</dbReference>
<feature type="region of interest" description="Disordered" evidence="1">
    <location>
        <begin position="34"/>
        <end position="59"/>
    </location>
</feature>
<dbReference type="EMBL" id="KV417925">
    <property type="protein sequence ID" value="KZP04410.1"/>
    <property type="molecule type" value="Genomic_DNA"/>
</dbReference>